<organism evidence="3">
    <name type="scientific">Trypanosoma vivax (strain Y486)</name>
    <dbReference type="NCBI Taxonomy" id="1055687"/>
    <lineage>
        <taxon>Eukaryota</taxon>
        <taxon>Discoba</taxon>
        <taxon>Euglenozoa</taxon>
        <taxon>Kinetoplastea</taxon>
        <taxon>Metakinetoplastina</taxon>
        <taxon>Trypanosomatida</taxon>
        <taxon>Trypanosomatidae</taxon>
        <taxon>Trypanosoma</taxon>
        <taxon>Duttonella</taxon>
    </lineage>
</organism>
<feature type="compositionally biased region" description="Polar residues" evidence="2">
    <location>
        <begin position="463"/>
        <end position="474"/>
    </location>
</feature>
<feature type="region of interest" description="Disordered" evidence="2">
    <location>
        <begin position="1"/>
        <end position="31"/>
    </location>
</feature>
<feature type="compositionally biased region" description="Low complexity" evidence="2">
    <location>
        <begin position="475"/>
        <end position="484"/>
    </location>
</feature>
<feature type="compositionally biased region" description="Polar residues" evidence="2">
    <location>
        <begin position="485"/>
        <end position="519"/>
    </location>
</feature>
<sequence>MSRRTQWENVRQEARTKAHDVLSTPVTKQRSTAGYELTDKQMEVNSPEAPDTLYPSLAATISEPFPRQFVPVPLDPSACERPADYTAPAAHIEGKDIALLAASLKSSSISRLEKVANIFASSSPMCDREVGKLAASFADTGDVRIGRNDNNTTSLHLELAQEKQRNIDAEQRLLAMDKEIKALRERNMRLALSTTDGNRTAANCDAPCAPSTNAAVVTTACGKGGSVEELLARLQEEVSATQKYAKSLEARLTESESTIAQKERRIRQLERTIANEMIRRGATVEGEPHSTHKSSDHSTAAWKHTNDRRNSCATFTGSEVSAVGSKVASLHSVSSIHSAPTSVKKTEKLVTLSSAGIPDSNSHAEFQPHEHTQSTRVFMGERLSRSATMERRPASPLVRSSSKQKVGNEPKKEGITRTTGQRASGTKKKAKNVPQRPKSRPAARMSASSHHDRHQLPHFASFPSRSLTPTRASIKSSGKMMSGGTNRAFTPTPLGTTSITRQTRSTPKTSSHSILSTPTRSMNNQQYCSVFDKYRREQSIAQQSQFRPTLLERALSRSELNRATSTTQQQKNVGLSAITTSRRPRPRLGRDDVTETPTAVATVRSSTTVVTCSVKRRESPALVPRAEYVEEVPSEVPFVSDKFSETTYRPNRLVRCNQSAGEN</sequence>
<proteinExistence type="predicted"/>
<feature type="compositionally biased region" description="Basic and acidic residues" evidence="2">
    <location>
        <begin position="382"/>
        <end position="393"/>
    </location>
</feature>
<feature type="compositionally biased region" description="Basic and acidic residues" evidence="2">
    <location>
        <begin position="10"/>
        <end position="20"/>
    </location>
</feature>
<feature type="compositionally biased region" description="Polar residues" evidence="2">
    <location>
        <begin position="355"/>
        <end position="364"/>
    </location>
</feature>
<accession>G0TVL3</accession>
<feature type="coiled-coil region" evidence="1">
    <location>
        <begin position="231"/>
        <end position="279"/>
    </location>
</feature>
<evidence type="ECO:0000256" key="1">
    <source>
        <dbReference type="SAM" id="Coils"/>
    </source>
</evidence>
<feature type="compositionally biased region" description="Basic residues" evidence="2">
    <location>
        <begin position="425"/>
        <end position="441"/>
    </location>
</feature>
<feature type="compositionally biased region" description="Basic and acidic residues" evidence="2">
    <location>
        <begin position="286"/>
        <end position="296"/>
    </location>
</feature>
<evidence type="ECO:0000313" key="3">
    <source>
        <dbReference type="EMBL" id="CCC47979.1"/>
    </source>
</evidence>
<dbReference type="EMBL" id="HE573021">
    <property type="protein sequence ID" value="CCC47979.1"/>
    <property type="molecule type" value="Genomic_DNA"/>
</dbReference>
<evidence type="ECO:0000256" key="2">
    <source>
        <dbReference type="SAM" id="MobiDB-lite"/>
    </source>
</evidence>
<feature type="coiled-coil region" evidence="1">
    <location>
        <begin position="159"/>
        <end position="186"/>
    </location>
</feature>
<feature type="region of interest" description="Disordered" evidence="2">
    <location>
        <begin position="355"/>
        <end position="519"/>
    </location>
</feature>
<dbReference type="AlphaFoldDB" id="G0TVL3"/>
<feature type="compositionally biased region" description="Basic and acidic residues" evidence="2">
    <location>
        <begin position="406"/>
        <end position="415"/>
    </location>
</feature>
<protein>
    <submittedName>
        <fullName evidence="3">Uncharacterized protein</fullName>
    </submittedName>
</protein>
<gene>
    <name evidence="3" type="ORF">TVY486_0501870</name>
</gene>
<name>G0TVL3_TRYVY</name>
<feature type="region of interest" description="Disordered" evidence="2">
    <location>
        <begin position="281"/>
        <end position="305"/>
    </location>
</feature>
<keyword evidence="1" id="KW-0175">Coiled coil</keyword>
<reference evidence="3" key="1">
    <citation type="journal article" date="2012" name="Proc. Natl. Acad. Sci. U.S.A.">
        <title>Antigenic diversity is generated by distinct evolutionary mechanisms in African trypanosome species.</title>
        <authorList>
            <person name="Jackson A.P."/>
            <person name="Berry A."/>
            <person name="Aslett M."/>
            <person name="Allison H.C."/>
            <person name="Burton P."/>
            <person name="Vavrova-Anderson J."/>
            <person name="Brown R."/>
            <person name="Browne H."/>
            <person name="Corton N."/>
            <person name="Hauser H."/>
            <person name="Gamble J."/>
            <person name="Gilderthorp R."/>
            <person name="Marcello L."/>
            <person name="McQuillan J."/>
            <person name="Otto T.D."/>
            <person name="Quail M.A."/>
            <person name="Sanders M.J."/>
            <person name="van Tonder A."/>
            <person name="Ginger M.L."/>
            <person name="Field M.C."/>
            <person name="Barry J.D."/>
            <person name="Hertz-Fowler C."/>
            <person name="Berriman M."/>
        </authorList>
    </citation>
    <scope>NUCLEOTIDE SEQUENCE</scope>
    <source>
        <strain evidence="3">Y486</strain>
    </source>
</reference>